<sequence length="299" mass="33812">MVNEIGAVDNLRLENQLTELTSLVRQLAVGQHQPSIVARVCGICTSMEHPTDMCPALQETESDDDRDEVVSIRPTPSRPGQALQPNEMLQRKLHKGRLGIQFEELCTFQASFGIHIFPLSLSPFSCSHLLRYGGARCSQRRFSRLRKRKLGNEKPKVARWDRLGYQCTLVDLILNVLASGGEPSLWTMFINLCRDRIGPVPAESNSAHRRGWNTIENAFIKLTPLSGTQLEPAQTYELKSGLIHLLPKFHGLAGEDPHKHLKEFHVGILEAYRRHDVGDTLLDRAAKYWLYLQLALFNT</sequence>
<feature type="non-terminal residue" evidence="2">
    <location>
        <position position="299"/>
    </location>
</feature>
<protein>
    <recommendedName>
        <fullName evidence="4">Retrotransposon gag domain-containing protein</fullName>
    </recommendedName>
</protein>
<comment type="caution">
    <text evidence="2">The sequence shown here is derived from an EMBL/GenBank/DDBJ whole genome shotgun (WGS) entry which is preliminary data.</text>
</comment>
<evidence type="ECO:0008006" key="4">
    <source>
        <dbReference type="Google" id="ProtNLM"/>
    </source>
</evidence>
<keyword evidence="3" id="KW-1185">Reference proteome</keyword>
<evidence type="ECO:0000313" key="3">
    <source>
        <dbReference type="Proteomes" id="UP000257109"/>
    </source>
</evidence>
<dbReference type="EMBL" id="QJKJ01000263">
    <property type="protein sequence ID" value="RDY13524.1"/>
    <property type="molecule type" value="Genomic_DNA"/>
</dbReference>
<evidence type="ECO:0000313" key="2">
    <source>
        <dbReference type="EMBL" id="RDY13524.1"/>
    </source>
</evidence>
<name>A0A371IEV5_MUCPR</name>
<dbReference type="Proteomes" id="UP000257109">
    <property type="component" value="Unassembled WGS sequence"/>
</dbReference>
<organism evidence="2 3">
    <name type="scientific">Mucuna pruriens</name>
    <name type="common">Velvet bean</name>
    <name type="synonym">Dolichos pruriens</name>
    <dbReference type="NCBI Taxonomy" id="157652"/>
    <lineage>
        <taxon>Eukaryota</taxon>
        <taxon>Viridiplantae</taxon>
        <taxon>Streptophyta</taxon>
        <taxon>Embryophyta</taxon>
        <taxon>Tracheophyta</taxon>
        <taxon>Spermatophyta</taxon>
        <taxon>Magnoliopsida</taxon>
        <taxon>eudicotyledons</taxon>
        <taxon>Gunneridae</taxon>
        <taxon>Pentapetalae</taxon>
        <taxon>rosids</taxon>
        <taxon>fabids</taxon>
        <taxon>Fabales</taxon>
        <taxon>Fabaceae</taxon>
        <taxon>Papilionoideae</taxon>
        <taxon>50 kb inversion clade</taxon>
        <taxon>NPAAA clade</taxon>
        <taxon>indigoferoid/millettioid clade</taxon>
        <taxon>Phaseoleae</taxon>
        <taxon>Mucuna</taxon>
    </lineage>
</organism>
<gene>
    <name evidence="2" type="ORF">CR513_01545</name>
</gene>
<dbReference type="OrthoDB" id="1750742at2759"/>
<dbReference type="AlphaFoldDB" id="A0A371IEV5"/>
<reference evidence="2" key="1">
    <citation type="submission" date="2018-05" db="EMBL/GenBank/DDBJ databases">
        <title>Draft genome of Mucuna pruriens seed.</title>
        <authorList>
            <person name="Nnadi N.E."/>
            <person name="Vos R."/>
            <person name="Hasami M.H."/>
            <person name="Devisetty U.K."/>
            <person name="Aguiy J.C."/>
        </authorList>
    </citation>
    <scope>NUCLEOTIDE SEQUENCE [LARGE SCALE GENOMIC DNA]</scope>
    <source>
        <strain evidence="2">JCA_2017</strain>
    </source>
</reference>
<evidence type="ECO:0000256" key="1">
    <source>
        <dbReference type="SAM" id="MobiDB-lite"/>
    </source>
</evidence>
<accession>A0A371IEV5</accession>
<feature type="region of interest" description="Disordered" evidence="1">
    <location>
        <begin position="58"/>
        <end position="84"/>
    </location>
</feature>
<proteinExistence type="predicted"/>